<proteinExistence type="predicted"/>
<reference evidence="1 2" key="1">
    <citation type="submission" date="2018-05" db="EMBL/GenBank/DDBJ databases">
        <title>Genomic Encyclopedia of Type Strains, Phase IV (KMG-IV): sequencing the most valuable type-strain genomes for metagenomic binning, comparative biology and taxonomic classification.</title>
        <authorList>
            <person name="Goeker M."/>
        </authorList>
    </citation>
    <scope>NUCLEOTIDE SEQUENCE [LARGE SCALE GENOMIC DNA]</scope>
    <source>
        <strain evidence="1 2">DSM 16791</strain>
    </source>
</reference>
<evidence type="ECO:0008006" key="3">
    <source>
        <dbReference type="Google" id="ProtNLM"/>
    </source>
</evidence>
<dbReference type="AlphaFoldDB" id="A0A317PMZ1"/>
<evidence type="ECO:0000313" key="2">
    <source>
        <dbReference type="Proteomes" id="UP000246352"/>
    </source>
</evidence>
<name>A0A317PMZ1_9HYPH</name>
<dbReference type="Proteomes" id="UP000246352">
    <property type="component" value="Unassembled WGS sequence"/>
</dbReference>
<evidence type="ECO:0000313" key="1">
    <source>
        <dbReference type="EMBL" id="PWV99860.1"/>
    </source>
</evidence>
<protein>
    <recommendedName>
        <fullName evidence="3">DUF2948 family protein</fullName>
    </recommendedName>
</protein>
<keyword evidence="2" id="KW-1185">Reference proteome</keyword>
<dbReference type="EMBL" id="QGTR01000003">
    <property type="protein sequence ID" value="PWV99860.1"/>
    <property type="molecule type" value="Genomic_DNA"/>
</dbReference>
<gene>
    <name evidence="1" type="ORF">DFR52_10358</name>
</gene>
<organism evidence="1 2">
    <name type="scientific">Hoeflea marina</name>
    <dbReference type="NCBI Taxonomy" id="274592"/>
    <lineage>
        <taxon>Bacteria</taxon>
        <taxon>Pseudomonadati</taxon>
        <taxon>Pseudomonadota</taxon>
        <taxon>Alphaproteobacteria</taxon>
        <taxon>Hyphomicrobiales</taxon>
        <taxon>Rhizobiaceae</taxon>
        <taxon>Hoeflea</taxon>
    </lineage>
</organism>
<sequence length="147" mass="16058">MERLKLVALDEADLEVIAACLQDAVFKTGDMAFSKSAHGFAIEANRFVWEGGKEADGKTWERRRALLSLRRVQAVRSRGIDLANKDTVHSLLTIQFVADDEAPRGAIELVLAGGASVVLEVECIEVQLADVGGAWGTEFRPRHPLSD</sequence>
<accession>A0A317PMZ1</accession>
<dbReference type="InterPro" id="IPR021335">
    <property type="entry name" value="DUF2948"/>
</dbReference>
<dbReference type="Pfam" id="PF11164">
    <property type="entry name" value="DUF2948"/>
    <property type="match status" value="1"/>
</dbReference>
<comment type="caution">
    <text evidence="1">The sequence shown here is derived from an EMBL/GenBank/DDBJ whole genome shotgun (WGS) entry which is preliminary data.</text>
</comment>
<dbReference type="OrthoDB" id="9806367at2"/>
<dbReference type="RefSeq" id="WP_110032143.1">
    <property type="nucleotide sequence ID" value="NZ_QGTR01000003.1"/>
</dbReference>